<feature type="region of interest" description="Disordered" evidence="1">
    <location>
        <begin position="1"/>
        <end position="108"/>
    </location>
</feature>
<name>A0A4Z2H4P4_9TELE</name>
<dbReference type="Proteomes" id="UP000314294">
    <property type="component" value="Unassembled WGS sequence"/>
</dbReference>
<keyword evidence="3" id="KW-1185">Reference proteome</keyword>
<evidence type="ECO:0000313" key="3">
    <source>
        <dbReference type="Proteomes" id="UP000314294"/>
    </source>
</evidence>
<dbReference type="EMBL" id="SRLO01000333">
    <property type="protein sequence ID" value="TNN60430.1"/>
    <property type="molecule type" value="Genomic_DNA"/>
</dbReference>
<gene>
    <name evidence="2" type="ORF">EYF80_029281</name>
</gene>
<dbReference type="AlphaFoldDB" id="A0A4Z2H4P4"/>
<evidence type="ECO:0000256" key="1">
    <source>
        <dbReference type="SAM" id="MobiDB-lite"/>
    </source>
</evidence>
<comment type="caution">
    <text evidence="2">The sequence shown here is derived from an EMBL/GenBank/DDBJ whole genome shotgun (WGS) entry which is preliminary data.</text>
</comment>
<reference evidence="2 3" key="1">
    <citation type="submission" date="2019-03" db="EMBL/GenBank/DDBJ databases">
        <title>First draft genome of Liparis tanakae, snailfish: a comprehensive survey of snailfish specific genes.</title>
        <authorList>
            <person name="Kim W."/>
            <person name="Song I."/>
            <person name="Jeong J.-H."/>
            <person name="Kim D."/>
            <person name="Kim S."/>
            <person name="Ryu S."/>
            <person name="Song J.Y."/>
            <person name="Lee S.K."/>
        </authorList>
    </citation>
    <scope>NUCLEOTIDE SEQUENCE [LARGE SCALE GENOMIC DNA]</scope>
    <source>
        <tissue evidence="2">Muscle</tissue>
    </source>
</reference>
<organism evidence="2 3">
    <name type="scientific">Liparis tanakae</name>
    <name type="common">Tanaka's snailfish</name>
    <dbReference type="NCBI Taxonomy" id="230148"/>
    <lineage>
        <taxon>Eukaryota</taxon>
        <taxon>Metazoa</taxon>
        <taxon>Chordata</taxon>
        <taxon>Craniata</taxon>
        <taxon>Vertebrata</taxon>
        <taxon>Euteleostomi</taxon>
        <taxon>Actinopterygii</taxon>
        <taxon>Neopterygii</taxon>
        <taxon>Teleostei</taxon>
        <taxon>Neoteleostei</taxon>
        <taxon>Acanthomorphata</taxon>
        <taxon>Eupercaria</taxon>
        <taxon>Perciformes</taxon>
        <taxon>Cottioidei</taxon>
        <taxon>Cottales</taxon>
        <taxon>Liparidae</taxon>
        <taxon>Liparis</taxon>
    </lineage>
</organism>
<feature type="compositionally biased region" description="Basic and acidic residues" evidence="1">
    <location>
        <begin position="73"/>
        <end position="86"/>
    </location>
</feature>
<accession>A0A4Z2H4P4</accession>
<sequence length="108" mass="11700">MGPALGSLPGYPTDGCSRSMAAPLRPSPFIPLKTSLNMKRRKKDSEERLSKINNKIHRAVVPLDRTGPGGTRRNQEEPGGTRRNQEEPGGTRWAQVNAPMGLNAPSSP</sequence>
<protein>
    <submittedName>
        <fullName evidence="2">Uncharacterized protein</fullName>
    </submittedName>
</protein>
<proteinExistence type="predicted"/>
<dbReference type="OrthoDB" id="9219244at2759"/>
<evidence type="ECO:0000313" key="2">
    <source>
        <dbReference type="EMBL" id="TNN60430.1"/>
    </source>
</evidence>